<keyword evidence="12" id="KW-1185">Reference proteome</keyword>
<dbReference type="InterPro" id="IPR050281">
    <property type="entry name" value="Flavin_monoamine_oxidase"/>
</dbReference>
<comment type="similarity">
    <text evidence="3">Belongs to the tryptophan 2-monooxygenase family.</text>
</comment>
<sequence length="457" mass="50798">MNKRDFLKLLALVFVSSKASGRGGDDDKTIGNGRQRIVVIGAGLAGLVAAKELMGAGHHVIVLEARDRIGGRIWTSKKWPDVPLDMGATWIHGVSGNPISELADQLGARRLVTSYERAVTYTTDGQAFSEVEEAKLEAVRRRMFAALRKAQSADADTSIRQVVNLLEKNFASDPEALRFMSFCLSGNIEQEYAGSASRLSSYWYDSAEEFDGDDVLFAQGFSVITEYLAQDVDIRLSQVVNEIKWQDESAVSVRTTDNEFIADRVVVTLPLGVLQHNDVRFVPALPEEKRNAISKLGMGVLNKCYLRFEQAFWPEDMDWLEYVSAKHGEWTEWVSFQRAVNMPILLGFNAADRGRDIEAWSDEQIVASAMETLRTIFGADIPQPVDYQITRWASDSFTRGSYSYNALGSTPVMRDALASALNKQLFFAGEATDRDYFGTAHGAFLSGLRVSRDILSI</sequence>
<comment type="catalytic activity">
    <reaction evidence="8">
        <text>L-tryptophan + O2 = indole-3-acetamide + CO2 + H2O</text>
        <dbReference type="Rhea" id="RHEA:16165"/>
        <dbReference type="ChEBI" id="CHEBI:15377"/>
        <dbReference type="ChEBI" id="CHEBI:15379"/>
        <dbReference type="ChEBI" id="CHEBI:16031"/>
        <dbReference type="ChEBI" id="CHEBI:16526"/>
        <dbReference type="ChEBI" id="CHEBI:57912"/>
        <dbReference type="EC" id="1.13.12.3"/>
    </reaction>
</comment>
<feature type="binding site" evidence="9">
    <location>
        <position position="348"/>
    </location>
    <ligand>
        <name>substrate</name>
    </ligand>
</feature>
<evidence type="ECO:0000256" key="1">
    <source>
        <dbReference type="ARBA" id="ARBA00001974"/>
    </source>
</evidence>
<dbReference type="Gene3D" id="3.90.660.10">
    <property type="match status" value="1"/>
</dbReference>
<dbReference type="InterPro" id="IPR036188">
    <property type="entry name" value="FAD/NAD-bd_sf"/>
</dbReference>
<evidence type="ECO:0000256" key="3">
    <source>
        <dbReference type="ARBA" id="ARBA00005833"/>
    </source>
</evidence>
<name>A0AA46TQS4_9GAMM</name>
<feature type="domain" description="Amine oxidase" evidence="10">
    <location>
        <begin position="44"/>
        <end position="455"/>
    </location>
</feature>
<evidence type="ECO:0000256" key="6">
    <source>
        <dbReference type="ARBA" id="ARBA00023002"/>
    </source>
</evidence>
<feature type="binding site" evidence="9">
    <location>
        <position position="240"/>
    </location>
    <ligand>
        <name>FAD</name>
        <dbReference type="ChEBI" id="CHEBI:57692"/>
    </ligand>
</feature>
<evidence type="ECO:0000256" key="5">
    <source>
        <dbReference type="ARBA" id="ARBA00017871"/>
    </source>
</evidence>
<dbReference type="SUPFAM" id="SSF51905">
    <property type="entry name" value="FAD/NAD(P)-binding domain"/>
    <property type="match status" value="1"/>
</dbReference>
<dbReference type="Pfam" id="PF01593">
    <property type="entry name" value="Amino_oxidase"/>
    <property type="match status" value="1"/>
</dbReference>
<dbReference type="PANTHER" id="PTHR10742:SF410">
    <property type="entry name" value="LYSINE-SPECIFIC HISTONE DEMETHYLASE 2"/>
    <property type="match status" value="1"/>
</dbReference>
<dbReference type="InterPro" id="IPR001613">
    <property type="entry name" value="Flavin_amine_oxidase"/>
</dbReference>
<dbReference type="Gene3D" id="3.50.50.60">
    <property type="entry name" value="FAD/NAD(P)-binding domain"/>
    <property type="match status" value="1"/>
</dbReference>
<keyword evidence="6" id="KW-0560">Oxidoreductase</keyword>
<evidence type="ECO:0000256" key="4">
    <source>
        <dbReference type="ARBA" id="ARBA00012535"/>
    </source>
</evidence>
<evidence type="ECO:0000259" key="10">
    <source>
        <dbReference type="Pfam" id="PF01593"/>
    </source>
</evidence>
<accession>A0AA46TQS4</accession>
<evidence type="ECO:0000256" key="2">
    <source>
        <dbReference type="ARBA" id="ARBA00004814"/>
    </source>
</evidence>
<dbReference type="GO" id="GO:0050361">
    <property type="term" value="F:tryptophan 2-monooxygenase activity"/>
    <property type="evidence" value="ECO:0007669"/>
    <property type="project" value="UniProtKB-EC"/>
</dbReference>
<dbReference type="KEGG" id="hqn:M0220_00270"/>
<evidence type="ECO:0000313" key="11">
    <source>
        <dbReference type="EMBL" id="UYO74637.1"/>
    </source>
</evidence>
<dbReference type="Proteomes" id="UP001164935">
    <property type="component" value="Chromosome"/>
</dbReference>
<evidence type="ECO:0000313" key="12">
    <source>
        <dbReference type="Proteomes" id="UP001164935"/>
    </source>
</evidence>
<feature type="binding site" evidence="9">
    <location>
        <begin position="64"/>
        <end position="65"/>
    </location>
    <ligand>
        <name>FAD</name>
        <dbReference type="ChEBI" id="CHEBI:57692"/>
    </ligand>
</feature>
<comment type="cofactor">
    <cofactor evidence="1">
        <name>FAD</name>
        <dbReference type="ChEBI" id="CHEBI:57692"/>
    </cofactor>
</comment>
<dbReference type="RefSeq" id="WP_264018351.1">
    <property type="nucleotide sequence ID" value="NZ_CP096973.1"/>
</dbReference>
<comment type="pathway">
    <text evidence="2">Plant hormone metabolism; auxin biosynthesis.</text>
</comment>
<dbReference type="EC" id="1.13.12.3" evidence="4"/>
<dbReference type="AlphaFoldDB" id="A0AA46TQS4"/>
<evidence type="ECO:0000256" key="8">
    <source>
        <dbReference type="ARBA" id="ARBA00047321"/>
    </source>
</evidence>
<proteinExistence type="inferred from homology"/>
<organism evidence="11 12">
    <name type="scientific">Halomonas qinghailakensis</name>
    <dbReference type="NCBI Taxonomy" id="2937790"/>
    <lineage>
        <taxon>Bacteria</taxon>
        <taxon>Pseudomonadati</taxon>
        <taxon>Pseudomonadota</taxon>
        <taxon>Gammaproteobacteria</taxon>
        <taxon>Oceanospirillales</taxon>
        <taxon>Halomonadaceae</taxon>
        <taxon>Halomonas</taxon>
    </lineage>
</organism>
<evidence type="ECO:0000256" key="7">
    <source>
        <dbReference type="ARBA" id="ARBA00023070"/>
    </source>
</evidence>
<evidence type="ECO:0000256" key="9">
    <source>
        <dbReference type="PIRSR" id="PIRSR601613-1"/>
    </source>
</evidence>
<protein>
    <recommendedName>
        <fullName evidence="5">Tryptophan 2-monooxygenase</fullName>
        <ecNumber evidence="4">1.13.12.3</ecNumber>
    </recommendedName>
</protein>
<keyword evidence="7" id="KW-0073">Auxin biosynthesis</keyword>
<dbReference type="PANTHER" id="PTHR10742">
    <property type="entry name" value="FLAVIN MONOAMINE OXIDASE"/>
    <property type="match status" value="1"/>
</dbReference>
<reference evidence="11" key="1">
    <citation type="submission" date="2022-05" db="EMBL/GenBank/DDBJ databases">
        <title>Complete sequence of a novel PHA-producing Halomonas strain.</title>
        <authorList>
            <person name="Zheng Z."/>
        </authorList>
    </citation>
    <scope>NUCLEOTIDE SEQUENCE</scope>
    <source>
        <strain evidence="11">ZZQ-149</strain>
    </source>
</reference>
<gene>
    <name evidence="11" type="ORF">M0220_00270</name>
</gene>
<dbReference type="InterPro" id="IPR002937">
    <property type="entry name" value="Amino_oxidase"/>
</dbReference>
<dbReference type="EMBL" id="CP096973">
    <property type="protein sequence ID" value="UYO74637.1"/>
    <property type="molecule type" value="Genomic_DNA"/>
</dbReference>
<dbReference type="PRINTS" id="PR00757">
    <property type="entry name" value="AMINEOXDASEF"/>
</dbReference>
<dbReference type="GO" id="GO:0009851">
    <property type="term" value="P:auxin biosynthetic process"/>
    <property type="evidence" value="ECO:0007669"/>
    <property type="project" value="UniProtKB-KW"/>
</dbReference>
<dbReference type="SUPFAM" id="SSF54373">
    <property type="entry name" value="FAD-linked reductases, C-terminal domain"/>
    <property type="match status" value="1"/>
</dbReference>